<accession>A0AAU1UM96</accession>
<proteinExistence type="predicted"/>
<dbReference type="AlphaFoldDB" id="A0AAU1UM96"/>
<evidence type="ECO:0008006" key="2">
    <source>
        <dbReference type="Google" id="ProtNLM"/>
    </source>
</evidence>
<protein>
    <recommendedName>
        <fullName evidence="2">ATP-binding protein</fullName>
    </recommendedName>
</protein>
<dbReference type="EMBL" id="CP108195">
    <property type="protein sequence ID" value="WTS18349.1"/>
    <property type="molecule type" value="Genomic_DNA"/>
</dbReference>
<sequence>MGAEQETARDRFHREFRQFMEGAQKARGERFKNRNVGQDAIMDEVERTYTGSNPVPHSQVLSGWGAVRPDKRRLPRHDDVFLAVIKVLSKWLGQRPEDEEADWLTLLSRARSEAENKRPRRSRWPTVASTEPGLLEIQTAPPLRTLTPYLPRAHDQDVAREMEGSLHGGSSRLLVLTGESATGKTRCLYNALMLNATDRPLVRPTTAQALVDLIEAGEAGPETVLWLNEAQRFLDGIQGEVAAVSLRQLLESSLGVLAVATLWDEHWGRLADPHNASHVHAQALLAHPHLTSRIRLSRAMSRQEVDQWHSAAVESDDPRLTNSWRAGATDGTIIQHLTGGPEVLSAYLRGPGNTFTPPEHAIITAALDARRMGHHSPLPVDALAEAADGTLPTQDRSPEADWAVQALKALSNSDGRTLAPLTGSVIARRTDGLHSHYTAADYLDQHTRRCRQDQPVSPALWQALAKYTAGPDDLVAIATSAQRRGLFALAVRLWQKAVLAGYPGAGQRLLDILSPETDPDGLGALWIARHTAITRDILDLPNLINRLRQATKHRRFYEALFSEVITAQEEEFARTEKDIRLRTAMTAPCGLAKSESGALEFPPPEEALFQLVFRIYQSRDLTPVAFAYTWDSPIDSEQEEVEEWFSGRADAIRPILEVLKYHLALRKTGHYEAAFALADRGDAVVDRTKPDGVRRILRVVEKAGYSATCQRLAAHIATHASLSAPDHVAGLLEALLASAQTEAIDLLMKREPDTSVRPDDAHGLMWLYRAINAAGHREAGVFYRDKTLPLRLGLALYGVGRDEGIDDRLLKPDTYSIGQDGRLEDRLLRTHDAAGQRLLEDARWIARDLRHSQRAGEHEQLQQLIKATVDRGLYFVASVVQQLRDAGDDKTVQAFYQHVPEAEELHRRLRIEALQRAVKDLLDESATPPRPHALTLFLPALHETHQHTTARRLSQHTVSHADLTDPGAVAHLLAVLHDSRHQDDIDALLERDPVAHADLTDPGAVAHLLAVLHDSRHQDDIDALLERDPVAHADLTDPGAVAHLLAVLHELQLQHQADRLAERASGWNGDTDYLGGLIAVLHATGHSRACERLAEHAAAHVNVGLPYNVVQLRDTLRDLGLDVCARALMKRALNAGLFVPPSLQPYGLNLDGSPADPWTWMPPAQERSDRSDAR</sequence>
<gene>
    <name evidence="1" type="ORF">OHU69_49785</name>
</gene>
<evidence type="ECO:0000313" key="1">
    <source>
        <dbReference type="EMBL" id="WTS18349.1"/>
    </source>
</evidence>
<reference evidence="1" key="1">
    <citation type="submission" date="2022-10" db="EMBL/GenBank/DDBJ databases">
        <title>The complete genomes of actinobacterial strains from the NBC collection.</title>
        <authorList>
            <person name="Joergensen T.S."/>
            <person name="Alvarez Arevalo M."/>
            <person name="Sterndorff E.B."/>
            <person name="Faurdal D."/>
            <person name="Vuksanovic O."/>
            <person name="Mourched A.-S."/>
            <person name="Charusanti P."/>
            <person name="Shaw S."/>
            <person name="Blin K."/>
            <person name="Weber T."/>
        </authorList>
    </citation>
    <scope>NUCLEOTIDE SEQUENCE</scope>
    <source>
        <strain evidence="1">NBC_00119</strain>
    </source>
</reference>
<name>A0AAU1UM96_9ACTN</name>
<organism evidence="1">
    <name type="scientific">Streptomyces sp. NBC_00119</name>
    <dbReference type="NCBI Taxonomy" id="2975659"/>
    <lineage>
        <taxon>Bacteria</taxon>
        <taxon>Bacillati</taxon>
        <taxon>Actinomycetota</taxon>
        <taxon>Actinomycetes</taxon>
        <taxon>Kitasatosporales</taxon>
        <taxon>Streptomycetaceae</taxon>
        <taxon>Streptomyces</taxon>
    </lineage>
</organism>